<dbReference type="InterPro" id="IPR016040">
    <property type="entry name" value="NAD(P)-bd_dom"/>
</dbReference>
<keyword evidence="4" id="KW-1185">Reference proteome</keyword>
<gene>
    <name evidence="3" type="ORF">G7Y89_g14695</name>
</gene>
<dbReference type="GO" id="GO:0004074">
    <property type="term" value="F:biliverdin reductase [NAD(P)H] activity"/>
    <property type="evidence" value="ECO:0007669"/>
    <property type="project" value="TreeGrafter"/>
</dbReference>
<sequence>MSISQSQRTIAIFGATGGTGLATLKFCLSYGHHVNVLVRTPSKLQTLADQYLTTLHLTQGDIRSITSLKKVLTSQTGAVVDTIISGIGMALKGIFMTSTDPTICFDGTRAILSSLNELEAEGKMEREPRIVLLSGTGITEKQRDIPLAMIPLYHGLLCVAHKDKREMENLIMFGDGKGRKWVLVRPSLLVNGEAKGLGAVRVSSERPEEKGSEKESTAIGYTIRREDVGLWIAEECVKSEAGEEWEGKMVTLTY</sequence>
<evidence type="ECO:0000313" key="4">
    <source>
        <dbReference type="Proteomes" id="UP000566819"/>
    </source>
</evidence>
<organism evidence="3 4">
    <name type="scientific">Cudoniella acicularis</name>
    <dbReference type="NCBI Taxonomy" id="354080"/>
    <lineage>
        <taxon>Eukaryota</taxon>
        <taxon>Fungi</taxon>
        <taxon>Dikarya</taxon>
        <taxon>Ascomycota</taxon>
        <taxon>Pezizomycotina</taxon>
        <taxon>Leotiomycetes</taxon>
        <taxon>Helotiales</taxon>
        <taxon>Tricladiaceae</taxon>
        <taxon>Cudoniella</taxon>
    </lineage>
</organism>
<dbReference type="EMBL" id="JAAMPI010002012">
    <property type="protein sequence ID" value="KAF4620127.1"/>
    <property type="molecule type" value="Genomic_DNA"/>
</dbReference>
<dbReference type="InterPro" id="IPR051606">
    <property type="entry name" value="Polyketide_Oxido-like"/>
</dbReference>
<dbReference type="GO" id="GO:0042602">
    <property type="term" value="F:riboflavin reductase (NADPH) activity"/>
    <property type="evidence" value="ECO:0007669"/>
    <property type="project" value="TreeGrafter"/>
</dbReference>
<dbReference type="PANTHER" id="PTHR43355:SF2">
    <property type="entry name" value="FLAVIN REDUCTASE (NADPH)"/>
    <property type="match status" value="1"/>
</dbReference>
<dbReference type="OrthoDB" id="63935at2759"/>
<dbReference type="Gene3D" id="3.40.50.720">
    <property type="entry name" value="NAD(P)-binding Rossmann-like Domain"/>
    <property type="match status" value="1"/>
</dbReference>
<comment type="caution">
    <text evidence="3">The sequence shown here is derived from an EMBL/GenBank/DDBJ whole genome shotgun (WGS) entry which is preliminary data.</text>
</comment>
<protein>
    <recommendedName>
        <fullName evidence="2">NAD(P)-binding domain-containing protein</fullName>
    </recommendedName>
</protein>
<proteinExistence type="inferred from homology"/>
<dbReference type="SUPFAM" id="SSF51735">
    <property type="entry name" value="NAD(P)-binding Rossmann-fold domains"/>
    <property type="match status" value="1"/>
</dbReference>
<evidence type="ECO:0000256" key="1">
    <source>
        <dbReference type="ARBA" id="ARBA00038376"/>
    </source>
</evidence>
<dbReference type="InterPro" id="IPR036291">
    <property type="entry name" value="NAD(P)-bd_dom_sf"/>
</dbReference>
<dbReference type="Proteomes" id="UP000566819">
    <property type="component" value="Unassembled WGS sequence"/>
</dbReference>
<comment type="similarity">
    <text evidence="1">Belongs to the avfA family.</text>
</comment>
<evidence type="ECO:0000259" key="2">
    <source>
        <dbReference type="Pfam" id="PF13460"/>
    </source>
</evidence>
<dbReference type="AlphaFoldDB" id="A0A8H4VS65"/>
<name>A0A8H4VS65_9HELO</name>
<reference evidence="3 4" key="1">
    <citation type="submission" date="2020-03" db="EMBL/GenBank/DDBJ databases">
        <title>Draft Genome Sequence of Cudoniella acicularis.</title>
        <authorList>
            <person name="Buettner E."/>
            <person name="Kellner H."/>
        </authorList>
    </citation>
    <scope>NUCLEOTIDE SEQUENCE [LARGE SCALE GENOMIC DNA]</scope>
    <source>
        <strain evidence="3 4">DSM 108380</strain>
    </source>
</reference>
<dbReference type="PANTHER" id="PTHR43355">
    <property type="entry name" value="FLAVIN REDUCTASE (NADPH)"/>
    <property type="match status" value="1"/>
</dbReference>
<feature type="domain" description="NAD(P)-binding" evidence="2">
    <location>
        <begin position="14"/>
        <end position="234"/>
    </location>
</feature>
<dbReference type="Pfam" id="PF13460">
    <property type="entry name" value="NAD_binding_10"/>
    <property type="match status" value="1"/>
</dbReference>
<accession>A0A8H4VS65</accession>
<evidence type="ECO:0000313" key="3">
    <source>
        <dbReference type="EMBL" id="KAF4620127.1"/>
    </source>
</evidence>